<dbReference type="AlphaFoldDB" id="A0A0K9PPU1"/>
<proteinExistence type="predicted"/>
<dbReference type="InterPro" id="IPR004320">
    <property type="entry name" value="BPS1_pln"/>
</dbReference>
<dbReference type="GO" id="GO:0048364">
    <property type="term" value="P:root development"/>
    <property type="evidence" value="ECO:0007669"/>
    <property type="project" value="InterPro"/>
</dbReference>
<dbReference type="OMA" id="CLREHQS"/>
<dbReference type="GO" id="GO:0048367">
    <property type="term" value="P:shoot system development"/>
    <property type="evidence" value="ECO:0007669"/>
    <property type="project" value="InterPro"/>
</dbReference>
<evidence type="ECO:0000313" key="2">
    <source>
        <dbReference type="EMBL" id="KMZ70245.1"/>
    </source>
</evidence>
<reference evidence="3" key="1">
    <citation type="journal article" date="2016" name="Nature">
        <title>The genome of the seagrass Zostera marina reveals angiosperm adaptation to the sea.</title>
        <authorList>
            <person name="Olsen J.L."/>
            <person name="Rouze P."/>
            <person name="Verhelst B."/>
            <person name="Lin Y.-C."/>
            <person name="Bayer T."/>
            <person name="Collen J."/>
            <person name="Dattolo E."/>
            <person name="De Paoli E."/>
            <person name="Dittami S."/>
            <person name="Maumus F."/>
            <person name="Michel G."/>
            <person name="Kersting A."/>
            <person name="Lauritano C."/>
            <person name="Lohaus R."/>
            <person name="Toepel M."/>
            <person name="Tonon T."/>
            <person name="Vanneste K."/>
            <person name="Amirebrahimi M."/>
            <person name="Brakel J."/>
            <person name="Bostroem C."/>
            <person name="Chovatia M."/>
            <person name="Grimwood J."/>
            <person name="Jenkins J.W."/>
            <person name="Jueterbock A."/>
            <person name="Mraz A."/>
            <person name="Stam W.T."/>
            <person name="Tice H."/>
            <person name="Bornberg-Bauer E."/>
            <person name="Green P.J."/>
            <person name="Pearson G.A."/>
            <person name="Procaccini G."/>
            <person name="Duarte C.M."/>
            <person name="Schmutz J."/>
            <person name="Reusch T.B.H."/>
            <person name="Van de Peer Y."/>
        </authorList>
    </citation>
    <scope>NUCLEOTIDE SEQUENCE [LARGE SCALE GENOMIC DNA]</scope>
    <source>
        <strain evidence="3">cv. Finnish</strain>
    </source>
</reference>
<evidence type="ECO:0008006" key="4">
    <source>
        <dbReference type="Google" id="ProtNLM"/>
    </source>
</evidence>
<feature type="region of interest" description="Disordered" evidence="1">
    <location>
        <begin position="13"/>
        <end position="35"/>
    </location>
</feature>
<comment type="caution">
    <text evidence="2">The sequence shown here is derived from an EMBL/GenBank/DDBJ whole genome shotgun (WGS) entry which is preliminary data.</text>
</comment>
<accession>A0A0K9PPU1</accession>
<evidence type="ECO:0000313" key="3">
    <source>
        <dbReference type="Proteomes" id="UP000036987"/>
    </source>
</evidence>
<name>A0A0K9PPU1_ZOSMR</name>
<protein>
    <recommendedName>
        <fullName evidence="4">DUF241 domain protein</fullName>
    </recommendedName>
</protein>
<keyword evidence="3" id="KW-1185">Reference proteome</keyword>
<dbReference type="PANTHER" id="PTHR33070">
    <property type="entry name" value="OS06G0725500 PROTEIN"/>
    <property type="match status" value="1"/>
</dbReference>
<dbReference type="Proteomes" id="UP000036987">
    <property type="component" value="Unassembled WGS sequence"/>
</dbReference>
<gene>
    <name evidence="2" type="ORF">ZOSMA_1G02210</name>
</gene>
<dbReference type="OrthoDB" id="784009at2759"/>
<dbReference type="Pfam" id="PF03087">
    <property type="entry name" value="BPS1"/>
    <property type="match status" value="1"/>
</dbReference>
<dbReference type="PANTHER" id="PTHR33070:SF49">
    <property type="entry name" value="OS06G0725500 PROTEIN"/>
    <property type="match status" value="1"/>
</dbReference>
<organism evidence="2 3">
    <name type="scientific">Zostera marina</name>
    <name type="common">Eelgrass</name>
    <dbReference type="NCBI Taxonomy" id="29655"/>
    <lineage>
        <taxon>Eukaryota</taxon>
        <taxon>Viridiplantae</taxon>
        <taxon>Streptophyta</taxon>
        <taxon>Embryophyta</taxon>
        <taxon>Tracheophyta</taxon>
        <taxon>Spermatophyta</taxon>
        <taxon>Magnoliopsida</taxon>
        <taxon>Liliopsida</taxon>
        <taxon>Zosteraceae</taxon>
        <taxon>Zostera</taxon>
    </lineage>
</organism>
<evidence type="ECO:0000256" key="1">
    <source>
        <dbReference type="SAM" id="MobiDB-lite"/>
    </source>
</evidence>
<sequence length="305" mass="33799">MVSVAFRRSLSFNQNPATTPSKVEENNGHVRSTSLPTRTHPLIAKLGQEVRSLRLWRMENQSSGSTVVPDVTWLATGFTRLENLLHVTLDDLLRLQQTQDSLRRHRKSSWVDTLLDDFLHFADTYGCFREALVSLQQLQSAARSAVRRKDEAKLGSHARSQRKLEKEMQKLVSCLRDMGRIHEPLVFSDSSEAEMAGVMREVKNGIASASASVFAGLMSLSSECLSTSSNSTHASSSSAGSTAWSALKKKLTVSSSSKKTEEEWDKCLEGLKGLEKCAQELETGSDKVFRCLINTRVALLNILTP</sequence>
<dbReference type="EMBL" id="LFYR01000729">
    <property type="protein sequence ID" value="KMZ70245.1"/>
    <property type="molecule type" value="Genomic_DNA"/>
</dbReference>